<organism evidence="2 3">
    <name type="scientific">Planotetraspora thailandica</name>
    <dbReference type="NCBI Taxonomy" id="487172"/>
    <lineage>
        <taxon>Bacteria</taxon>
        <taxon>Bacillati</taxon>
        <taxon>Actinomycetota</taxon>
        <taxon>Actinomycetes</taxon>
        <taxon>Streptosporangiales</taxon>
        <taxon>Streptosporangiaceae</taxon>
        <taxon>Planotetraspora</taxon>
    </lineage>
</organism>
<name>A0A8J3VA22_9ACTN</name>
<feature type="transmembrane region" description="Helical" evidence="1">
    <location>
        <begin position="12"/>
        <end position="32"/>
    </location>
</feature>
<feature type="transmembrane region" description="Helical" evidence="1">
    <location>
        <begin position="168"/>
        <end position="189"/>
    </location>
</feature>
<comment type="caution">
    <text evidence="2">The sequence shown here is derived from an EMBL/GenBank/DDBJ whole genome shotgun (WGS) entry which is preliminary data.</text>
</comment>
<dbReference type="AlphaFoldDB" id="A0A8J3VA22"/>
<keyword evidence="1" id="KW-0472">Membrane</keyword>
<gene>
    <name evidence="2" type="ORF">Pth03_53130</name>
</gene>
<evidence type="ECO:0000256" key="1">
    <source>
        <dbReference type="SAM" id="Phobius"/>
    </source>
</evidence>
<evidence type="ECO:0000313" key="3">
    <source>
        <dbReference type="Proteomes" id="UP000605992"/>
    </source>
</evidence>
<feature type="transmembrane region" description="Helical" evidence="1">
    <location>
        <begin position="121"/>
        <end position="148"/>
    </location>
</feature>
<reference evidence="2" key="1">
    <citation type="submission" date="2021-01" db="EMBL/GenBank/DDBJ databases">
        <title>Whole genome shotgun sequence of Planotetraspora thailandica NBRC 104271.</title>
        <authorList>
            <person name="Komaki H."/>
            <person name="Tamura T."/>
        </authorList>
    </citation>
    <scope>NUCLEOTIDE SEQUENCE</scope>
    <source>
        <strain evidence="2">NBRC 104271</strain>
    </source>
</reference>
<keyword evidence="1" id="KW-0812">Transmembrane</keyword>
<keyword evidence="3" id="KW-1185">Reference proteome</keyword>
<accession>A0A8J3VA22</accession>
<dbReference type="RefSeq" id="WP_203947058.1">
    <property type="nucleotide sequence ID" value="NZ_BOOR01000042.1"/>
</dbReference>
<keyword evidence="1" id="KW-1133">Transmembrane helix</keyword>
<dbReference type="Proteomes" id="UP000605992">
    <property type="component" value="Unassembled WGS sequence"/>
</dbReference>
<feature type="transmembrane region" description="Helical" evidence="1">
    <location>
        <begin position="294"/>
        <end position="317"/>
    </location>
</feature>
<dbReference type="EMBL" id="BOOR01000042">
    <property type="protein sequence ID" value="GII56924.1"/>
    <property type="molecule type" value="Genomic_DNA"/>
</dbReference>
<proteinExistence type="predicted"/>
<protein>
    <submittedName>
        <fullName evidence="2">Transporter</fullName>
    </submittedName>
</protein>
<feature type="transmembrane region" description="Helical" evidence="1">
    <location>
        <begin position="76"/>
        <end position="100"/>
    </location>
</feature>
<feature type="transmembrane region" description="Helical" evidence="1">
    <location>
        <begin position="196"/>
        <end position="218"/>
    </location>
</feature>
<sequence>MIWLAWRQHRKQGLFAVVGLAVLAALLVPTGISMHHTFTDSGLAECLRKLGTAEFLKPGADCDSLSSVFTNQYGTMATLGMLSVFLPLLVGLFWGAPLVARELEQGTHRLVWTQGVSRLRWALVKFGLVLAGTLIVSVCYALLLSWWLEPLSQAGQGRLAELNFDVQGVAPVAYTLYAVALGIFAGTVWRRVLPAMAAALIGFLALRFVLLLGVRAHFLPISERTYPVIGQIRPNSTLGDWIYSVGIKDASGKVVAANQQIQCAPAVAGNPNGPCAAFGPGAYNFQLYQPGGNFWPIQFIEAGLFTALAAVLLYLAIRQIRTRIA</sequence>
<evidence type="ECO:0000313" key="2">
    <source>
        <dbReference type="EMBL" id="GII56924.1"/>
    </source>
</evidence>